<dbReference type="AlphaFoldDB" id="A0A109W5H9"/>
<dbReference type="InterPro" id="IPR058792">
    <property type="entry name" value="Beta-barrel_RND_2"/>
</dbReference>
<dbReference type="KEGG" id="doa:AXF15_02185"/>
<feature type="domain" description="CusB-like beta-barrel" evidence="4">
    <location>
        <begin position="172"/>
        <end position="239"/>
    </location>
</feature>
<dbReference type="GO" id="GO:0015562">
    <property type="term" value="F:efflux transmembrane transporter activity"/>
    <property type="evidence" value="ECO:0007669"/>
    <property type="project" value="TreeGrafter"/>
</dbReference>
<evidence type="ECO:0000256" key="1">
    <source>
        <dbReference type="ARBA" id="ARBA00009477"/>
    </source>
</evidence>
<sequence length="240" mass="25312">MTGKVLLAVLALLLPAVSVQADDAVRGQIVARDHVVLSSQLNTVVGALRVREGESFDAGAVLVELDCRGYKAHLAQTKAAERLAQAVLQNTRSLARMESASVQEMEKAQAEVDISAQARALAQLDVERCAVRAPFAGAVVSLSAGKGEYVGAGKPLLEIVSTENLEVHFLLPSTAIQDVRVGQGFSMSVYETNSVVNGTVRQIAPVADPLNRTIKIFGRLDSASGLARPGMSGIVTLEQP</sequence>
<accession>A0A109W5H9</accession>
<dbReference type="Pfam" id="PF25954">
    <property type="entry name" value="Beta-barrel_RND_2"/>
    <property type="match status" value="1"/>
</dbReference>
<dbReference type="Proteomes" id="UP000063964">
    <property type="component" value="Chromosome"/>
</dbReference>
<dbReference type="RefSeq" id="WP_066602696.1">
    <property type="nucleotide sequence ID" value="NZ_CP014230.1"/>
</dbReference>
<dbReference type="InterPro" id="IPR058625">
    <property type="entry name" value="MdtA-like_BSH"/>
</dbReference>
<dbReference type="PANTHER" id="PTHR30469">
    <property type="entry name" value="MULTIDRUG RESISTANCE PROTEIN MDTA"/>
    <property type="match status" value="1"/>
</dbReference>
<evidence type="ECO:0000259" key="3">
    <source>
        <dbReference type="Pfam" id="PF25917"/>
    </source>
</evidence>
<feature type="domain" description="Multidrug resistance protein MdtA-like barrel-sandwich hybrid" evidence="3">
    <location>
        <begin position="35"/>
        <end position="160"/>
    </location>
</feature>
<reference evidence="6" key="1">
    <citation type="submission" date="2016-02" db="EMBL/GenBank/DDBJ databases">
        <authorList>
            <person name="Holder M.E."/>
            <person name="Ajami N.J."/>
            <person name="Petrosino J.F."/>
        </authorList>
    </citation>
    <scope>NUCLEOTIDE SEQUENCE [LARGE SCALE GENOMIC DNA]</scope>
    <source>
        <strain evidence="6">DSM 12838</strain>
    </source>
</reference>
<evidence type="ECO:0000256" key="2">
    <source>
        <dbReference type="SAM" id="SignalP"/>
    </source>
</evidence>
<dbReference type="Pfam" id="PF25917">
    <property type="entry name" value="BSH_RND"/>
    <property type="match status" value="1"/>
</dbReference>
<feature type="chain" id="PRO_5007141328" evidence="2">
    <location>
        <begin position="22"/>
        <end position="240"/>
    </location>
</feature>
<keyword evidence="6" id="KW-1185">Reference proteome</keyword>
<evidence type="ECO:0000313" key="6">
    <source>
        <dbReference type="Proteomes" id="UP000063964"/>
    </source>
</evidence>
<dbReference type="STRING" id="888061.AXF15_02185"/>
<evidence type="ECO:0000313" key="5">
    <source>
        <dbReference type="EMBL" id="AMD92031.1"/>
    </source>
</evidence>
<dbReference type="PANTHER" id="PTHR30469:SF15">
    <property type="entry name" value="HLYD FAMILY OF SECRETION PROTEINS"/>
    <property type="match status" value="1"/>
</dbReference>
<dbReference type="Gene3D" id="1.10.287.470">
    <property type="entry name" value="Helix hairpin bin"/>
    <property type="match status" value="1"/>
</dbReference>
<dbReference type="Gene3D" id="2.40.50.100">
    <property type="match status" value="1"/>
</dbReference>
<dbReference type="SUPFAM" id="SSF111369">
    <property type="entry name" value="HlyD-like secretion proteins"/>
    <property type="match status" value="1"/>
</dbReference>
<evidence type="ECO:0000259" key="4">
    <source>
        <dbReference type="Pfam" id="PF25954"/>
    </source>
</evidence>
<gene>
    <name evidence="5" type="ORF">AXF15_02185</name>
</gene>
<name>A0A109W5H9_9BACT</name>
<dbReference type="NCBIfam" id="TIGR01730">
    <property type="entry name" value="RND_mfp"/>
    <property type="match status" value="1"/>
</dbReference>
<keyword evidence="2" id="KW-0732">Signal</keyword>
<organism evidence="5 6">
    <name type="scientific">Desulfomicrobium orale DSM 12838</name>
    <dbReference type="NCBI Taxonomy" id="888061"/>
    <lineage>
        <taxon>Bacteria</taxon>
        <taxon>Pseudomonadati</taxon>
        <taxon>Thermodesulfobacteriota</taxon>
        <taxon>Desulfovibrionia</taxon>
        <taxon>Desulfovibrionales</taxon>
        <taxon>Desulfomicrobiaceae</taxon>
        <taxon>Desulfomicrobium</taxon>
    </lineage>
</organism>
<dbReference type="GO" id="GO:1990281">
    <property type="term" value="C:efflux pump complex"/>
    <property type="evidence" value="ECO:0007669"/>
    <property type="project" value="TreeGrafter"/>
</dbReference>
<protein>
    <submittedName>
        <fullName evidence="5">Uncharacterized protein</fullName>
    </submittedName>
</protein>
<feature type="signal peptide" evidence="2">
    <location>
        <begin position="1"/>
        <end position="21"/>
    </location>
</feature>
<dbReference type="EMBL" id="CP014230">
    <property type="protein sequence ID" value="AMD92031.1"/>
    <property type="molecule type" value="Genomic_DNA"/>
</dbReference>
<dbReference type="OrthoDB" id="176710at2"/>
<comment type="similarity">
    <text evidence="1">Belongs to the membrane fusion protein (MFP) (TC 8.A.1) family.</text>
</comment>
<dbReference type="Gene3D" id="2.40.30.170">
    <property type="match status" value="1"/>
</dbReference>
<proteinExistence type="inferred from homology"/>
<dbReference type="InterPro" id="IPR006143">
    <property type="entry name" value="RND_pump_MFP"/>
</dbReference>